<dbReference type="InterPro" id="IPR045632">
    <property type="entry name" value="DUF6314"/>
</dbReference>
<dbReference type="EMBL" id="CP069033">
    <property type="protein sequence ID" value="QRD00972.1"/>
    <property type="molecule type" value="Genomic_DNA"/>
</dbReference>
<dbReference type="InterPro" id="IPR033421">
    <property type="entry name" value="Rit1_DUSP-like"/>
</dbReference>
<evidence type="ECO:0008006" key="7">
    <source>
        <dbReference type="Google" id="ProtNLM"/>
    </source>
</evidence>
<dbReference type="OrthoDB" id="45256at2759"/>
<keyword evidence="6" id="KW-1185">Reference proteome</keyword>
<dbReference type="AlphaFoldDB" id="A0A7U2F9F4"/>
<dbReference type="PANTHER" id="PTHR31811:SF0">
    <property type="entry name" value="TRNA A64-2'-O-RIBOSYLPHOSPHATE TRANSFERASE"/>
    <property type="match status" value="1"/>
</dbReference>
<feature type="region of interest" description="Disordered" evidence="1">
    <location>
        <begin position="471"/>
        <end position="503"/>
    </location>
</feature>
<proteinExistence type="predicted"/>
<evidence type="ECO:0000313" key="6">
    <source>
        <dbReference type="Proteomes" id="UP000663193"/>
    </source>
</evidence>
<evidence type="ECO:0000259" key="2">
    <source>
        <dbReference type="Pfam" id="PF04179"/>
    </source>
</evidence>
<feature type="domain" description="DUF6314" evidence="4">
    <location>
        <begin position="515"/>
        <end position="685"/>
    </location>
</feature>
<protein>
    <recommendedName>
        <fullName evidence="7">Initiator tRNA phosphoribosyl transferase</fullName>
    </recommendedName>
</protein>
<sequence length="687" mass="75177">MAQPLSEADILFPHLANNPNFSSTLSSLKRSALSIHNRLTSIISDSEFVASVSEAYRLPLVANERCGSWYIPLERKAEGVYFKSTDGHMSQWGFSLRRLNLQLLDVVQNHGGAVVVDSTRRGKSMPDALSKTIPIWCCVINRAVFGAEGQYAMYTPPQAVSSSEHAQIASRIDGFVAHFLDICNPKIPELRKKLQKPLRPIWITQQSSLPESPPAYTDFHPIVLCTASRRVQGAEASEGGYIQGAADDHEAWSHGLTPPVFWKHKALLMSTSEEDAPDVVAKLLEEESQNSTDSTATLVKPTTSLYISPSQNVDLNRFDVVVSCTPEPLSSASLKEARIKHYLPLKCQSGKLGSRDLRNELPVLQGFLSSLPAVSSLKVLVTCPTGKDLSVGTALAILCLHTDESGHIDLSTRRGAAEINKNFIKQRLSWITTSNPALNPSRTTLQSVNSVLLTTQDPKVMSLPIRARDALGDNGTAVSGISPEDTNTREKSNNDPPQGPSLPSIIFAALSSTPKWSFHRTLTSTLSSHPSGTVTGSATFTSCSLPPSFPPTLLYAEEGEFITDGGLKFNARRKYVYQLIDDAVVVKFFDDEKFPRAKVEDGVGKEGEGIGGMFVEMDTLVVKEASSGEVAAKNKEQHLCAEDLYSASWRFNKGMTGGEGPMWWEVRYDVKGPKKDYISSTRYERSV</sequence>
<feature type="domain" description="Rit1 N-terminal" evidence="3">
    <location>
        <begin position="28"/>
        <end position="284"/>
    </location>
</feature>
<dbReference type="Pfam" id="PF04179">
    <property type="entry name" value="Init_tRNA_PT"/>
    <property type="match status" value="1"/>
</dbReference>
<dbReference type="Proteomes" id="UP000663193">
    <property type="component" value="Chromosome 11"/>
</dbReference>
<gene>
    <name evidence="5" type="ORF">JI435_164470</name>
</gene>
<dbReference type="InterPro" id="IPR033449">
    <property type="entry name" value="Rit1_N"/>
</dbReference>
<dbReference type="InterPro" id="IPR007306">
    <property type="entry name" value="Rit1"/>
</dbReference>
<name>A0A7U2F9F4_PHANO</name>
<evidence type="ECO:0000313" key="5">
    <source>
        <dbReference type="EMBL" id="QRD00972.1"/>
    </source>
</evidence>
<feature type="domain" description="Rit1 DUSP-like" evidence="2">
    <location>
        <begin position="341"/>
        <end position="452"/>
    </location>
</feature>
<dbReference type="Pfam" id="PF17184">
    <property type="entry name" value="Rit1_C"/>
    <property type="match status" value="1"/>
</dbReference>
<dbReference type="PANTHER" id="PTHR31811">
    <property type="entry name" value="TRNA A64-2'-O-RIBOSYLPHOSPHATE TRANSFERASE"/>
    <property type="match status" value="1"/>
</dbReference>
<dbReference type="OMA" id="PVFWANQ"/>
<organism evidence="5 6">
    <name type="scientific">Phaeosphaeria nodorum (strain SN15 / ATCC MYA-4574 / FGSC 10173)</name>
    <name type="common">Glume blotch fungus</name>
    <name type="synonym">Parastagonospora nodorum</name>
    <dbReference type="NCBI Taxonomy" id="321614"/>
    <lineage>
        <taxon>Eukaryota</taxon>
        <taxon>Fungi</taxon>
        <taxon>Dikarya</taxon>
        <taxon>Ascomycota</taxon>
        <taxon>Pezizomycotina</taxon>
        <taxon>Dothideomycetes</taxon>
        <taxon>Pleosporomycetidae</taxon>
        <taxon>Pleosporales</taxon>
        <taxon>Pleosporineae</taxon>
        <taxon>Phaeosphaeriaceae</taxon>
        <taxon>Parastagonospora</taxon>
    </lineage>
</organism>
<dbReference type="VEuPathDB" id="FungiDB:JI435_164470"/>
<evidence type="ECO:0000259" key="4">
    <source>
        <dbReference type="Pfam" id="PF19834"/>
    </source>
</evidence>
<dbReference type="GO" id="GO:0019988">
    <property type="term" value="P:charged-tRNA amino acid modification"/>
    <property type="evidence" value="ECO:0007669"/>
    <property type="project" value="InterPro"/>
</dbReference>
<evidence type="ECO:0000259" key="3">
    <source>
        <dbReference type="Pfam" id="PF17184"/>
    </source>
</evidence>
<accession>A0A7U2F9F4</accession>
<reference evidence="6" key="1">
    <citation type="journal article" date="2021" name="BMC Genomics">
        <title>Chromosome-level genome assembly and manually-curated proteome of model necrotroph Parastagonospora nodorum Sn15 reveals a genome-wide trove of candidate effector homologs, and redundancy of virulence-related functions within an accessory chromosome.</title>
        <authorList>
            <person name="Bertazzoni S."/>
            <person name="Jones D.A.B."/>
            <person name="Phan H.T."/>
            <person name="Tan K.-C."/>
            <person name="Hane J.K."/>
        </authorList>
    </citation>
    <scope>NUCLEOTIDE SEQUENCE [LARGE SCALE GENOMIC DNA]</scope>
    <source>
        <strain evidence="6">SN15 / ATCC MYA-4574 / FGSC 10173)</strain>
    </source>
</reference>
<dbReference type="GO" id="GO:0043399">
    <property type="term" value="F:tRNA adenosine(64)-2'-O-ribosylphosphate transferase activity"/>
    <property type="evidence" value="ECO:0007669"/>
    <property type="project" value="InterPro"/>
</dbReference>
<evidence type="ECO:0000256" key="1">
    <source>
        <dbReference type="SAM" id="MobiDB-lite"/>
    </source>
</evidence>
<dbReference type="Pfam" id="PF19834">
    <property type="entry name" value="DUF6314"/>
    <property type="match status" value="1"/>
</dbReference>